<evidence type="ECO:0000256" key="5">
    <source>
        <dbReference type="ARBA" id="ARBA00022741"/>
    </source>
</evidence>
<organism evidence="11">
    <name type="scientific">viral metagenome</name>
    <dbReference type="NCBI Taxonomy" id="1070528"/>
    <lineage>
        <taxon>unclassified sequences</taxon>
        <taxon>metagenomes</taxon>
        <taxon>organismal metagenomes</taxon>
    </lineage>
</organism>
<keyword evidence="3" id="KW-0645">Protease</keyword>
<dbReference type="GO" id="GO:0004176">
    <property type="term" value="F:ATP-dependent peptidase activity"/>
    <property type="evidence" value="ECO:0007669"/>
    <property type="project" value="InterPro"/>
</dbReference>
<dbReference type="GO" id="GO:0006508">
    <property type="term" value="P:proteolysis"/>
    <property type="evidence" value="ECO:0007669"/>
    <property type="project" value="UniProtKB-KW"/>
</dbReference>
<dbReference type="Gene3D" id="3.40.50.300">
    <property type="entry name" value="P-loop containing nucleotide triphosphate hydrolases"/>
    <property type="match status" value="1"/>
</dbReference>
<dbReference type="InterPro" id="IPR041569">
    <property type="entry name" value="AAA_lid_3"/>
</dbReference>
<name>A0A6C0KRU2_9ZZZZ</name>
<sequence>MKLYFSLFFFTNIVNGLISFKTISISKRKTSLKISDDYLEDISNFQKFKYNLVNENYNDMIQSIMDKNVQKILVDNDFKEMVTIDKLFDKEPLYNNFHLANINPIIIPNLVEKAADANTPIYFVDLAPESLLFVKDLFNGFISFTSYIIPLFFVISLLTRLSNGFGQNPFQMMPIIAKKQPEFLKPNISLAEWAGSPEVIDECKEIISYIENKEKFKEIGAEMPRGILLEGPPGTGKTLLAKAIASETNSSFISVSGSEFVELFVGMGASRVRDLFKMARENRPAIIFIDEIDAVGRQRGAGINMANDEREQTLNQMLYEMDGFNNNDDIVVMAATNRKDILDKALLRPGRFDRIIKVPVPDKLSREKILDVYLKKKKMEEPFDLSAIAELTDGFSGAELKNLINEASILSVRNNETSIKEKYIFDSFEKSLVGLIRKTPIDSFETNQRVSIHEIGHALLVLKFDKYFDFQKVSIQSTYNGAGGYTIFSEKPEIKKGGLYTKDIFKKRLIITMGGKAAESIYYGDENVSMGAVQDLKTANSLAKRMIGNFGMGDKLEVFYNDDISDDSNPFLGRSLAIGNKYSDYTREIMDKESLELVKEAYLEAKNILTNDYETFIEISNLLQNNTILYKKDVDNFVKNKNA</sequence>
<evidence type="ECO:0000259" key="10">
    <source>
        <dbReference type="SMART" id="SM00382"/>
    </source>
</evidence>
<keyword evidence="5" id="KW-0547">Nucleotide-binding</keyword>
<dbReference type="GO" id="GO:0004222">
    <property type="term" value="F:metalloendopeptidase activity"/>
    <property type="evidence" value="ECO:0007669"/>
    <property type="project" value="InterPro"/>
</dbReference>
<evidence type="ECO:0000256" key="7">
    <source>
        <dbReference type="ARBA" id="ARBA00022833"/>
    </source>
</evidence>
<dbReference type="PANTHER" id="PTHR23076:SF97">
    <property type="entry name" value="ATP-DEPENDENT ZINC METALLOPROTEASE YME1L1"/>
    <property type="match status" value="1"/>
</dbReference>
<dbReference type="InterPro" id="IPR000642">
    <property type="entry name" value="Peptidase_M41"/>
</dbReference>
<evidence type="ECO:0000313" key="11">
    <source>
        <dbReference type="EMBL" id="QHU19134.1"/>
    </source>
</evidence>
<dbReference type="InterPro" id="IPR003960">
    <property type="entry name" value="ATPase_AAA_CS"/>
</dbReference>
<dbReference type="EMBL" id="MN740944">
    <property type="protein sequence ID" value="QHU19134.1"/>
    <property type="molecule type" value="Genomic_DNA"/>
</dbReference>
<protein>
    <recommendedName>
        <fullName evidence="10">AAA+ ATPase domain-containing protein</fullName>
    </recommendedName>
</protein>
<dbReference type="Gene3D" id="1.10.8.60">
    <property type="match status" value="1"/>
</dbReference>
<dbReference type="InterPro" id="IPR037219">
    <property type="entry name" value="Peptidase_M41-like"/>
</dbReference>
<dbReference type="SMART" id="SM00382">
    <property type="entry name" value="AAA"/>
    <property type="match status" value="1"/>
</dbReference>
<dbReference type="Pfam" id="PF17862">
    <property type="entry name" value="AAA_lid_3"/>
    <property type="match status" value="1"/>
</dbReference>
<dbReference type="Pfam" id="PF00004">
    <property type="entry name" value="AAA"/>
    <property type="match status" value="1"/>
</dbReference>
<dbReference type="PANTHER" id="PTHR23076">
    <property type="entry name" value="METALLOPROTEASE M41 FTSH"/>
    <property type="match status" value="1"/>
</dbReference>
<dbReference type="GO" id="GO:0030163">
    <property type="term" value="P:protein catabolic process"/>
    <property type="evidence" value="ECO:0007669"/>
    <property type="project" value="TreeGrafter"/>
</dbReference>
<keyword evidence="8" id="KW-0067">ATP-binding</keyword>
<evidence type="ECO:0000256" key="8">
    <source>
        <dbReference type="ARBA" id="ARBA00022840"/>
    </source>
</evidence>
<evidence type="ECO:0000256" key="9">
    <source>
        <dbReference type="ARBA" id="ARBA00023049"/>
    </source>
</evidence>
<dbReference type="GO" id="GO:0046872">
    <property type="term" value="F:metal ion binding"/>
    <property type="evidence" value="ECO:0007669"/>
    <property type="project" value="UniProtKB-KW"/>
</dbReference>
<keyword evidence="4" id="KW-0479">Metal-binding</keyword>
<evidence type="ECO:0000256" key="3">
    <source>
        <dbReference type="ARBA" id="ARBA00022670"/>
    </source>
</evidence>
<dbReference type="InterPro" id="IPR003593">
    <property type="entry name" value="AAA+_ATPase"/>
</dbReference>
<dbReference type="FunFam" id="3.40.50.300:FF:000001">
    <property type="entry name" value="ATP-dependent zinc metalloprotease FtsH"/>
    <property type="match status" value="1"/>
</dbReference>
<evidence type="ECO:0000256" key="1">
    <source>
        <dbReference type="ARBA" id="ARBA00001947"/>
    </source>
</evidence>
<dbReference type="InterPro" id="IPR027417">
    <property type="entry name" value="P-loop_NTPase"/>
</dbReference>
<proteinExistence type="inferred from homology"/>
<dbReference type="GO" id="GO:0016887">
    <property type="term" value="F:ATP hydrolysis activity"/>
    <property type="evidence" value="ECO:0007669"/>
    <property type="project" value="InterPro"/>
</dbReference>
<dbReference type="SUPFAM" id="SSF52540">
    <property type="entry name" value="P-loop containing nucleoside triphosphate hydrolases"/>
    <property type="match status" value="1"/>
</dbReference>
<dbReference type="SUPFAM" id="SSF140990">
    <property type="entry name" value="FtsH protease domain-like"/>
    <property type="match status" value="1"/>
</dbReference>
<evidence type="ECO:0000256" key="6">
    <source>
        <dbReference type="ARBA" id="ARBA00022801"/>
    </source>
</evidence>
<accession>A0A6C0KRU2</accession>
<dbReference type="AlphaFoldDB" id="A0A6C0KRU2"/>
<evidence type="ECO:0000256" key="4">
    <source>
        <dbReference type="ARBA" id="ARBA00022723"/>
    </source>
</evidence>
<dbReference type="InterPro" id="IPR003959">
    <property type="entry name" value="ATPase_AAA_core"/>
</dbReference>
<dbReference type="GO" id="GO:0005524">
    <property type="term" value="F:ATP binding"/>
    <property type="evidence" value="ECO:0007669"/>
    <property type="project" value="UniProtKB-KW"/>
</dbReference>
<feature type="domain" description="AAA+ ATPase" evidence="10">
    <location>
        <begin position="223"/>
        <end position="362"/>
    </location>
</feature>
<comment type="similarity">
    <text evidence="2">In the C-terminal section; belongs to the peptidase M41 family.</text>
</comment>
<evidence type="ECO:0000256" key="2">
    <source>
        <dbReference type="ARBA" id="ARBA00010044"/>
    </source>
</evidence>
<keyword evidence="6" id="KW-0378">Hydrolase</keyword>
<dbReference type="Gene3D" id="1.20.58.760">
    <property type="entry name" value="Peptidase M41"/>
    <property type="match status" value="1"/>
</dbReference>
<dbReference type="Pfam" id="PF01434">
    <property type="entry name" value="Peptidase_M41"/>
    <property type="match status" value="1"/>
</dbReference>
<keyword evidence="9" id="KW-0482">Metalloprotease</keyword>
<dbReference type="GO" id="GO:0005886">
    <property type="term" value="C:plasma membrane"/>
    <property type="evidence" value="ECO:0007669"/>
    <property type="project" value="TreeGrafter"/>
</dbReference>
<reference evidence="11" key="1">
    <citation type="journal article" date="2020" name="Nature">
        <title>Giant virus diversity and host interactions through global metagenomics.</title>
        <authorList>
            <person name="Schulz F."/>
            <person name="Roux S."/>
            <person name="Paez-Espino D."/>
            <person name="Jungbluth S."/>
            <person name="Walsh D.A."/>
            <person name="Denef V.J."/>
            <person name="McMahon K.D."/>
            <person name="Konstantinidis K.T."/>
            <person name="Eloe-Fadrosh E.A."/>
            <person name="Kyrpides N.C."/>
            <person name="Woyke T."/>
        </authorList>
    </citation>
    <scope>NUCLEOTIDE SEQUENCE</scope>
    <source>
        <strain evidence="11">GVMAG-S-3300013014-104</strain>
    </source>
</reference>
<comment type="cofactor">
    <cofactor evidence="1">
        <name>Zn(2+)</name>
        <dbReference type="ChEBI" id="CHEBI:29105"/>
    </cofactor>
</comment>
<dbReference type="PROSITE" id="PS00674">
    <property type="entry name" value="AAA"/>
    <property type="match status" value="1"/>
</dbReference>
<keyword evidence="7" id="KW-0862">Zinc</keyword>
<dbReference type="CDD" id="cd19501">
    <property type="entry name" value="RecA-like_FtsH"/>
    <property type="match status" value="1"/>
</dbReference>